<comment type="function">
    <text evidence="12">Involved in vesicular trafficking at the Golgi apparatus level. Involved in endosome-to-Golgi trafficking. Mechanistically, captures transport vesicles arriving from endosomes via the protein TBC1D23. Recognized vesicles are then tethered to the trans-Golgi before subsequent SNARE engagement and vesicle fusion. Selectively regulates E-cadherin transport from the trans-Golgi network in tubulovesicular carriers.</text>
</comment>
<dbReference type="GO" id="GO:0000139">
    <property type="term" value="C:Golgi membrane"/>
    <property type="evidence" value="ECO:0007669"/>
    <property type="project" value="UniProtKB-SubCell"/>
</dbReference>
<evidence type="ECO:0000256" key="10">
    <source>
        <dbReference type="ARBA" id="ARBA00070165"/>
    </source>
</evidence>
<dbReference type="AlphaFoldDB" id="A0A8C9T8A8"/>
<keyword evidence="4" id="KW-0597">Phosphoprotein</keyword>
<evidence type="ECO:0000256" key="11">
    <source>
        <dbReference type="ARBA" id="ARBA00078935"/>
    </source>
</evidence>
<dbReference type="GO" id="GO:0001669">
    <property type="term" value="C:acrosomal vesicle"/>
    <property type="evidence" value="ECO:0007669"/>
    <property type="project" value="UniProtKB-SubCell"/>
</dbReference>
<name>A0A8C9T8A8_SCLFO</name>
<evidence type="ECO:0000259" key="16">
    <source>
        <dbReference type="PROSITE" id="PS50913"/>
    </source>
</evidence>
<evidence type="ECO:0000256" key="15">
    <source>
        <dbReference type="SAM" id="MobiDB-lite"/>
    </source>
</evidence>
<keyword evidence="9" id="KW-0968">Cytoplasmic vesicle</keyword>
<protein>
    <recommendedName>
        <fullName evidence="10">Golgin subfamily A member 1</fullName>
    </recommendedName>
    <alternativeName>
        <fullName evidence="11">Golgin-97</fullName>
    </alternativeName>
</protein>
<feature type="region of interest" description="Disordered" evidence="15">
    <location>
        <begin position="1"/>
        <end position="55"/>
    </location>
</feature>
<evidence type="ECO:0000256" key="3">
    <source>
        <dbReference type="ARBA" id="ARBA00004395"/>
    </source>
</evidence>
<dbReference type="Pfam" id="PF01465">
    <property type="entry name" value="GRIP"/>
    <property type="match status" value="1"/>
</dbReference>
<dbReference type="GeneTree" id="ENSGT00940000153772"/>
<evidence type="ECO:0000256" key="9">
    <source>
        <dbReference type="ARBA" id="ARBA00023329"/>
    </source>
</evidence>
<comment type="subcellular location">
    <subcellularLocation>
        <location evidence="2">Cytoplasmic vesicle</location>
        <location evidence="2">Secretory vesicle</location>
        <location evidence="2">Acrosome</location>
    </subcellularLocation>
    <subcellularLocation>
        <location evidence="3">Golgi apparatus membrane</location>
        <topology evidence="3">Peripheral membrane protein</topology>
    </subcellularLocation>
    <subcellularLocation>
        <location evidence="1">Golgi apparatus</location>
        <location evidence="1">trans-Golgi network membrane</location>
    </subcellularLocation>
</comment>
<dbReference type="PANTHER" id="PTHR23157:SF24">
    <property type="entry name" value="GOLGIN SUBFAMILY A MEMBER 1"/>
    <property type="match status" value="1"/>
</dbReference>
<keyword evidence="7 14" id="KW-0175">Coiled coil</keyword>
<evidence type="ECO:0000256" key="5">
    <source>
        <dbReference type="ARBA" id="ARBA00022765"/>
    </source>
</evidence>
<organism evidence="17 18">
    <name type="scientific">Scleropages formosus</name>
    <name type="common">Asian bonytongue</name>
    <name type="synonym">Osteoglossum formosum</name>
    <dbReference type="NCBI Taxonomy" id="113540"/>
    <lineage>
        <taxon>Eukaryota</taxon>
        <taxon>Metazoa</taxon>
        <taxon>Chordata</taxon>
        <taxon>Craniata</taxon>
        <taxon>Vertebrata</taxon>
        <taxon>Euteleostomi</taxon>
        <taxon>Actinopterygii</taxon>
        <taxon>Neopterygii</taxon>
        <taxon>Teleostei</taxon>
        <taxon>Osteoglossocephala</taxon>
        <taxon>Osteoglossomorpha</taxon>
        <taxon>Osteoglossiformes</taxon>
        <taxon>Osteoglossidae</taxon>
        <taxon>Scleropages</taxon>
    </lineage>
</organism>
<dbReference type="SMART" id="SM00755">
    <property type="entry name" value="Grip"/>
    <property type="match status" value="1"/>
</dbReference>
<evidence type="ECO:0000256" key="14">
    <source>
        <dbReference type="SAM" id="Coils"/>
    </source>
</evidence>
<evidence type="ECO:0000256" key="6">
    <source>
        <dbReference type="ARBA" id="ARBA00023034"/>
    </source>
</evidence>
<dbReference type="FunFam" id="1.10.220.60:FF:000002">
    <property type="entry name" value="Golgin subfamily A member 1"/>
    <property type="match status" value="1"/>
</dbReference>
<evidence type="ECO:0000256" key="8">
    <source>
        <dbReference type="ARBA" id="ARBA00023136"/>
    </source>
</evidence>
<dbReference type="Gene3D" id="1.10.220.60">
    <property type="entry name" value="GRIP domain"/>
    <property type="match status" value="1"/>
</dbReference>
<keyword evidence="8" id="KW-0472">Membrane</keyword>
<feature type="domain" description="GRIP" evidence="16">
    <location>
        <begin position="667"/>
        <end position="716"/>
    </location>
</feature>
<evidence type="ECO:0000313" key="17">
    <source>
        <dbReference type="Ensembl" id="ENSSFOP00015044554.1"/>
    </source>
</evidence>
<reference evidence="17" key="2">
    <citation type="submission" date="2025-08" db="UniProtKB">
        <authorList>
            <consortium name="Ensembl"/>
        </authorList>
    </citation>
    <scope>IDENTIFICATION</scope>
</reference>
<evidence type="ECO:0000256" key="12">
    <source>
        <dbReference type="ARBA" id="ARBA00093371"/>
    </source>
</evidence>
<reference evidence="17" key="3">
    <citation type="submission" date="2025-09" db="UniProtKB">
        <authorList>
            <consortium name="Ensembl"/>
        </authorList>
    </citation>
    <scope>IDENTIFICATION</scope>
</reference>
<dbReference type="InterPro" id="IPR051952">
    <property type="entry name" value="Golgi-autophagy_related"/>
</dbReference>
<accession>A0A8C9T8A8</accession>
<evidence type="ECO:0000256" key="13">
    <source>
        <dbReference type="ARBA" id="ARBA00093537"/>
    </source>
</evidence>
<sequence length="746" mass="85379">MFAKLKKKIAEEAATGPRPGGRMPRSISKESITSIGADSGDDFASDGSSSRDDLPFQLLRRNGQIRKLEAKLSDYAEQLRLLQKTKEKLEIALEKHQDSSMKKLQEQNETYQANRAKMAEGMALALEKKDQEWMDKMALLEKEKVALSSRLNEMMEQSLSLFQKRDDLDELEGFQQQELAKVKHMLLRKEELLGQKEKELQQQARELQTTQSALADAQDKLRLLEEEWHESSQLQKNAASLEQSLHSLQAEHEVLKLQHEQHKQKVAMAEEEKDRLVLELQEKVSCLERRLQGNLTEDEHLKELLKEKCALEQKVEETRAELLEARTSHAGAVSSLEAQVSAGTMAELQTLLRTRNESLQSLRENSEVQVSEALWVRFPVNFVKCKCAMLLFCMEVDPHCVTSERLQQQCQEKVARLELGSACSVFAFQAELDSRQTVSVEIAKALEETRRQKEELQEQVGSLRVLAKVTEQLGLREEELQVLQEELRTTKADLSQLRAEAELRSREVEQREAEMEAQLVTLRQEVHTKNQQLDTWQSRVSDLELEVEALTEQQQPSAGGEMEQNGAVTADDLAHVQTTNKELEQQLMEKNKTIKQLQQRLAELKRTLQKELKLKPEMEPEVKEKRQDVKADKPERPEKPCPENPVPTPGPSTTTITTTVTNNADLNDSREINFEYLKHVVLKFMSSREAEAYQLIKAVSVLLNFTREEENMLKETLEYKMSWFGSKPSPKGIIRPSISGTPTHWS</sequence>
<dbReference type="PROSITE" id="PS50913">
    <property type="entry name" value="GRIP"/>
    <property type="match status" value="1"/>
</dbReference>
<evidence type="ECO:0000256" key="1">
    <source>
        <dbReference type="ARBA" id="ARBA00004198"/>
    </source>
</evidence>
<proteinExistence type="predicted"/>
<gene>
    <name evidence="17" type="primary">GOLGA1</name>
    <name evidence="17" type="synonym">golga1</name>
</gene>
<keyword evidence="5" id="KW-0013">ADP-ribosylation</keyword>
<keyword evidence="18" id="KW-1185">Reference proteome</keyword>
<feature type="compositionally biased region" description="Basic and acidic residues" evidence="15">
    <location>
        <begin position="612"/>
        <end position="641"/>
    </location>
</feature>
<dbReference type="InterPro" id="IPR000237">
    <property type="entry name" value="GRIP_dom"/>
</dbReference>
<dbReference type="Ensembl" id="ENSSFOT00015081873.1">
    <property type="protein sequence ID" value="ENSSFOP00015044554.1"/>
    <property type="gene ID" value="ENSSFOG00015008493.2"/>
</dbReference>
<evidence type="ECO:0000256" key="2">
    <source>
        <dbReference type="ARBA" id="ARBA00004218"/>
    </source>
</evidence>
<dbReference type="PANTHER" id="PTHR23157">
    <property type="entry name" value="GRIP AND COILED-COIL DOMAIN-CONTAINING PROTEIN 1"/>
    <property type="match status" value="1"/>
</dbReference>
<dbReference type="GO" id="GO:0005802">
    <property type="term" value="C:trans-Golgi network"/>
    <property type="evidence" value="ECO:0007669"/>
    <property type="project" value="UniProtKB-ARBA"/>
</dbReference>
<dbReference type="Gene3D" id="6.10.140.910">
    <property type="match status" value="1"/>
</dbReference>
<comment type="subunit">
    <text evidence="13">Interacts with RAB6A. Directly interacts with TBC1D23. Interacts with FAM91A1; this interaction may be mediated by TBC1D23. Interacts with ARL1; this interaction recruits Golgin-97/GOLGA1 onto the Golgi apparatus.</text>
</comment>
<keyword evidence="6" id="KW-0333">Golgi apparatus</keyword>
<evidence type="ECO:0000256" key="7">
    <source>
        <dbReference type="ARBA" id="ARBA00023054"/>
    </source>
</evidence>
<feature type="region of interest" description="Disordered" evidence="15">
    <location>
        <begin position="612"/>
        <end position="653"/>
    </location>
</feature>
<dbReference type="Proteomes" id="UP000694397">
    <property type="component" value="Chromosome 17"/>
</dbReference>
<evidence type="ECO:0000313" key="18">
    <source>
        <dbReference type="Proteomes" id="UP000694397"/>
    </source>
</evidence>
<feature type="coiled-coil region" evidence="14">
    <location>
        <begin position="65"/>
        <end position="157"/>
    </location>
</feature>
<evidence type="ECO:0000256" key="4">
    <source>
        <dbReference type="ARBA" id="ARBA00022553"/>
    </source>
</evidence>
<reference evidence="17 18" key="1">
    <citation type="submission" date="2019-04" db="EMBL/GenBank/DDBJ databases">
        <authorList>
            <consortium name="Wellcome Sanger Institute Data Sharing"/>
        </authorList>
    </citation>
    <scope>NUCLEOTIDE SEQUENCE [LARGE SCALE GENOMIC DNA]</scope>
</reference>
<feature type="coiled-coil region" evidence="14">
    <location>
        <begin position="186"/>
        <end position="321"/>
    </location>
</feature>